<comment type="caution">
    <text evidence="2">The sequence shown here is derived from an EMBL/GenBank/DDBJ whole genome shotgun (WGS) entry which is preliminary data.</text>
</comment>
<evidence type="ECO:0000313" key="2">
    <source>
        <dbReference type="EMBL" id="TDS63614.1"/>
    </source>
</evidence>
<dbReference type="SUPFAM" id="SSF46689">
    <property type="entry name" value="Homeodomain-like"/>
    <property type="match status" value="1"/>
</dbReference>
<protein>
    <submittedName>
        <fullName evidence="2">CENP-B-like protein</fullName>
    </submittedName>
</protein>
<organism evidence="2 3">
    <name type="scientific">Myroides indicus</name>
    <dbReference type="NCBI Taxonomy" id="1323422"/>
    <lineage>
        <taxon>Bacteria</taxon>
        <taxon>Pseudomonadati</taxon>
        <taxon>Bacteroidota</taxon>
        <taxon>Flavobacteriia</taxon>
        <taxon>Flavobacteriales</taxon>
        <taxon>Flavobacteriaceae</taxon>
        <taxon>Myroides</taxon>
    </lineage>
</organism>
<gene>
    <name evidence="2" type="ORF">C8P70_10644</name>
</gene>
<accession>A0A4R7F641</accession>
<dbReference type="InterPro" id="IPR007889">
    <property type="entry name" value="HTH_Psq"/>
</dbReference>
<evidence type="ECO:0000259" key="1">
    <source>
        <dbReference type="Pfam" id="PF04218"/>
    </source>
</evidence>
<dbReference type="InterPro" id="IPR009057">
    <property type="entry name" value="Homeodomain-like_sf"/>
</dbReference>
<dbReference type="Proteomes" id="UP000295215">
    <property type="component" value="Unassembled WGS sequence"/>
</dbReference>
<dbReference type="Pfam" id="PF04218">
    <property type="entry name" value="CENP-B_N"/>
    <property type="match status" value="1"/>
</dbReference>
<dbReference type="Gene3D" id="1.10.10.60">
    <property type="entry name" value="Homeodomain-like"/>
    <property type="match status" value="1"/>
</dbReference>
<proteinExistence type="predicted"/>
<dbReference type="AlphaFoldDB" id="A0A4R7F641"/>
<reference evidence="2 3" key="1">
    <citation type="submission" date="2019-03" db="EMBL/GenBank/DDBJ databases">
        <title>Genomic Encyclopedia of Archaeal and Bacterial Type Strains, Phase II (KMG-II): from individual species to whole genera.</title>
        <authorList>
            <person name="Goeker M."/>
        </authorList>
    </citation>
    <scope>NUCLEOTIDE SEQUENCE [LARGE SCALE GENOMIC DNA]</scope>
    <source>
        <strain evidence="2 3">DSM 28213</strain>
    </source>
</reference>
<dbReference type="EMBL" id="SOAG01000006">
    <property type="protein sequence ID" value="TDS63614.1"/>
    <property type="molecule type" value="Genomic_DNA"/>
</dbReference>
<dbReference type="GO" id="GO:0003677">
    <property type="term" value="F:DNA binding"/>
    <property type="evidence" value="ECO:0007669"/>
    <property type="project" value="InterPro"/>
</dbReference>
<name>A0A4R7F641_9FLAO</name>
<keyword evidence="3" id="KW-1185">Reference proteome</keyword>
<feature type="domain" description="HTH psq-type" evidence="1">
    <location>
        <begin position="121"/>
        <end position="154"/>
    </location>
</feature>
<sequence>MYLDEKEREVEMEFHFKNIHVGKLIKQLVEDREIKESRIISFLQISKSEIDKMYEAKSINTELLLLWSKLLEYDLFRVYSQHLVLYAPPKSINYNKVKSKSKGIPEFRKNVYTIEIINFILELIEKGEKKKSEIIKEYNIPRTTLYKWIKKHKKNGNT</sequence>
<evidence type="ECO:0000313" key="3">
    <source>
        <dbReference type="Proteomes" id="UP000295215"/>
    </source>
</evidence>
<dbReference type="RefSeq" id="WP_243832656.1">
    <property type="nucleotide sequence ID" value="NZ_SOAG01000006.1"/>
</dbReference>